<dbReference type="Gene3D" id="1.25.40.10">
    <property type="entry name" value="Tetratricopeptide repeat domain"/>
    <property type="match status" value="1"/>
</dbReference>
<evidence type="ECO:0000256" key="1">
    <source>
        <dbReference type="SAM" id="MobiDB-lite"/>
    </source>
</evidence>
<dbReference type="EMBL" id="JABCSC020000001">
    <property type="protein sequence ID" value="NSL53973.1"/>
    <property type="molecule type" value="Genomic_DNA"/>
</dbReference>
<name>A0ABX2ICB2_9RHOO</name>
<dbReference type="Proteomes" id="UP000778523">
    <property type="component" value="Unassembled WGS sequence"/>
</dbReference>
<evidence type="ECO:0000313" key="3">
    <source>
        <dbReference type="Proteomes" id="UP000778523"/>
    </source>
</evidence>
<proteinExistence type="predicted"/>
<comment type="caution">
    <text evidence="2">The sequence shown here is derived from an EMBL/GenBank/DDBJ whole genome shotgun (WGS) entry which is preliminary data.</text>
</comment>
<dbReference type="InterPro" id="IPR011990">
    <property type="entry name" value="TPR-like_helical_dom_sf"/>
</dbReference>
<gene>
    <name evidence="2" type="ORF">HJ583_002945</name>
</gene>
<evidence type="ECO:0008006" key="4">
    <source>
        <dbReference type="Google" id="ProtNLM"/>
    </source>
</evidence>
<protein>
    <recommendedName>
        <fullName evidence="4">Tetratricopeptide repeat protein</fullName>
    </recommendedName>
</protein>
<sequence length="132" mass="14759">MPSLRDPTAMPGFVRMFFLPSKRQPPGGQEAGPELPMTQPLTPEGPGEQRLAMVASLLKTGRQNTALLMIERACREQPGRAEFHNSRALVLKACHRGAEALAAFDRALDLQPEYQEAFYNRQRMLGLVRSRI</sequence>
<dbReference type="RefSeq" id="WP_170020339.1">
    <property type="nucleotide sequence ID" value="NZ_JABCSC020000001.1"/>
</dbReference>
<accession>A0ABX2ICB2</accession>
<reference evidence="2 3" key="1">
    <citation type="submission" date="2020-06" db="EMBL/GenBank/DDBJ databases">
        <title>Draft genome of Uliginosibacterium sp. IMCC34675.</title>
        <authorList>
            <person name="Song J."/>
        </authorList>
    </citation>
    <scope>NUCLEOTIDE SEQUENCE [LARGE SCALE GENOMIC DNA]</scope>
    <source>
        <strain evidence="2 3">IMCC34675</strain>
    </source>
</reference>
<evidence type="ECO:0000313" key="2">
    <source>
        <dbReference type="EMBL" id="NSL53973.1"/>
    </source>
</evidence>
<keyword evidence="3" id="KW-1185">Reference proteome</keyword>
<organism evidence="2 3">
    <name type="scientific">Uliginosibacterium aquaticum</name>
    <dbReference type="NCBI Taxonomy" id="2731212"/>
    <lineage>
        <taxon>Bacteria</taxon>
        <taxon>Pseudomonadati</taxon>
        <taxon>Pseudomonadota</taxon>
        <taxon>Betaproteobacteria</taxon>
        <taxon>Rhodocyclales</taxon>
        <taxon>Zoogloeaceae</taxon>
        <taxon>Uliginosibacterium</taxon>
    </lineage>
</organism>
<feature type="region of interest" description="Disordered" evidence="1">
    <location>
        <begin position="19"/>
        <end position="46"/>
    </location>
</feature>
<dbReference type="SUPFAM" id="SSF48452">
    <property type="entry name" value="TPR-like"/>
    <property type="match status" value="1"/>
</dbReference>